<evidence type="ECO:0000256" key="1">
    <source>
        <dbReference type="ARBA" id="ARBA00023239"/>
    </source>
</evidence>
<dbReference type="STRING" id="1435349.PW52_12280"/>
<dbReference type="CDD" id="cd05007">
    <property type="entry name" value="SIS_Etherase"/>
    <property type="match status" value="1"/>
</dbReference>
<dbReference type="PATRIC" id="fig|1435349.4.peg.3452"/>
<dbReference type="UniPathway" id="UPA00342"/>
<dbReference type="PANTHER" id="PTHR10088">
    <property type="entry name" value="GLUCOKINASE REGULATORY PROTEIN"/>
    <property type="match status" value="1"/>
</dbReference>
<keyword evidence="1 3" id="KW-0456">Lyase</keyword>
<dbReference type="GO" id="GO:0016803">
    <property type="term" value="F:ether hydrolase activity"/>
    <property type="evidence" value="ECO:0007669"/>
    <property type="project" value="TreeGrafter"/>
</dbReference>
<dbReference type="EMBL" id="JTDW01000008">
    <property type="protein sequence ID" value="KJD35130.1"/>
    <property type="molecule type" value="Genomic_DNA"/>
</dbReference>
<dbReference type="InterPro" id="IPR005488">
    <property type="entry name" value="Etherase_MurQ"/>
</dbReference>
<dbReference type="AlphaFoldDB" id="A0A0D7W7K7"/>
<dbReference type="InterPro" id="IPR046348">
    <property type="entry name" value="SIS_dom_sf"/>
</dbReference>
<feature type="active site" description="Proton donor" evidence="3">
    <location>
        <position position="81"/>
    </location>
</feature>
<reference evidence="5 6" key="1">
    <citation type="submission" date="2014-11" db="EMBL/GenBank/DDBJ databases">
        <title>Tamlana sedimentorum sp. nov., isolated from shallow sand sediments of the Sea of Japan.</title>
        <authorList>
            <person name="Romanenko L.A."/>
        </authorList>
    </citation>
    <scope>NUCLEOTIDE SEQUENCE [LARGE SCALE GENOMIC DNA]</scope>
    <source>
        <strain evidence="5 6">JCM 19808</strain>
    </source>
</reference>
<evidence type="ECO:0000259" key="4">
    <source>
        <dbReference type="PROSITE" id="PS51464"/>
    </source>
</evidence>
<accession>A0A0D7W7K7</accession>
<comment type="function">
    <text evidence="3">Specifically catalyzes the cleavage of the D-lactyl ether substituent of MurNAc 6-phosphate, producing GlcNAc 6-phosphate and D-lactate.</text>
</comment>
<evidence type="ECO:0000256" key="3">
    <source>
        <dbReference type="HAMAP-Rule" id="MF_00068"/>
    </source>
</evidence>
<dbReference type="GO" id="GO:0097367">
    <property type="term" value="F:carbohydrate derivative binding"/>
    <property type="evidence" value="ECO:0007669"/>
    <property type="project" value="InterPro"/>
</dbReference>
<proteinExistence type="inferred from homology"/>
<gene>
    <name evidence="3" type="primary">murQ</name>
    <name evidence="5" type="ORF">PW52_12280</name>
</gene>
<dbReference type="NCBIfam" id="NF009222">
    <property type="entry name" value="PRK12570.1"/>
    <property type="match status" value="1"/>
</dbReference>
<dbReference type="PROSITE" id="PS01272">
    <property type="entry name" value="GCKR"/>
    <property type="match status" value="1"/>
</dbReference>
<comment type="catalytic activity">
    <reaction evidence="3">
        <text>N-acetyl-D-muramate 6-phosphate + H2O = N-acetyl-D-glucosamine 6-phosphate + (R)-lactate</text>
        <dbReference type="Rhea" id="RHEA:26410"/>
        <dbReference type="ChEBI" id="CHEBI:15377"/>
        <dbReference type="ChEBI" id="CHEBI:16004"/>
        <dbReference type="ChEBI" id="CHEBI:57513"/>
        <dbReference type="ChEBI" id="CHEBI:58722"/>
        <dbReference type="EC" id="4.2.1.126"/>
    </reaction>
</comment>
<dbReference type="InterPro" id="IPR005486">
    <property type="entry name" value="Glucokinase_regulatory_CS"/>
</dbReference>
<dbReference type="HAMAP" id="MF_00068">
    <property type="entry name" value="MurQ"/>
    <property type="match status" value="1"/>
</dbReference>
<dbReference type="PANTHER" id="PTHR10088:SF4">
    <property type="entry name" value="GLUCOKINASE REGULATORY PROTEIN"/>
    <property type="match status" value="1"/>
</dbReference>
<dbReference type="Pfam" id="PF22645">
    <property type="entry name" value="GKRP_SIS_N"/>
    <property type="match status" value="1"/>
</dbReference>
<dbReference type="GO" id="GO:0016835">
    <property type="term" value="F:carbon-oxygen lyase activity"/>
    <property type="evidence" value="ECO:0007669"/>
    <property type="project" value="UniProtKB-UniRule"/>
</dbReference>
<dbReference type="RefSeq" id="WP_044633273.1">
    <property type="nucleotide sequence ID" value="NZ_JTDW01000008.1"/>
</dbReference>
<comment type="subunit">
    <text evidence="3">Homodimer.</text>
</comment>
<name>A0A0D7W7K7_9FLAO</name>
<evidence type="ECO:0000313" key="6">
    <source>
        <dbReference type="Proteomes" id="UP000032578"/>
    </source>
</evidence>
<dbReference type="Proteomes" id="UP000032578">
    <property type="component" value="Unassembled WGS sequence"/>
</dbReference>
<evidence type="ECO:0000313" key="5">
    <source>
        <dbReference type="EMBL" id="KJD35130.1"/>
    </source>
</evidence>
<dbReference type="InterPro" id="IPR001347">
    <property type="entry name" value="SIS_dom"/>
</dbReference>
<dbReference type="FunFam" id="3.40.50.10490:FF:000014">
    <property type="entry name" value="N-acetylmuramic acid 6-phosphate etherase"/>
    <property type="match status" value="1"/>
</dbReference>
<dbReference type="InterPro" id="IPR040190">
    <property type="entry name" value="MURQ/GCKR"/>
</dbReference>
<keyword evidence="2 3" id="KW-0119">Carbohydrate metabolism</keyword>
<dbReference type="GO" id="GO:0009254">
    <property type="term" value="P:peptidoglycan turnover"/>
    <property type="evidence" value="ECO:0007669"/>
    <property type="project" value="TreeGrafter"/>
</dbReference>
<dbReference type="Gene3D" id="3.40.50.10490">
    <property type="entry name" value="Glucose-6-phosphate isomerase like protein, domain 1"/>
    <property type="match status" value="1"/>
</dbReference>
<feature type="domain" description="SIS" evidence="4">
    <location>
        <begin position="53"/>
        <end position="216"/>
    </location>
</feature>
<dbReference type="Gene3D" id="1.10.8.1080">
    <property type="match status" value="1"/>
</dbReference>
<dbReference type="NCBIfam" id="NF003915">
    <property type="entry name" value="PRK05441.1"/>
    <property type="match status" value="1"/>
</dbReference>
<dbReference type="NCBIfam" id="TIGR00274">
    <property type="entry name" value="N-acetylmuramic acid 6-phosphate etherase"/>
    <property type="match status" value="1"/>
</dbReference>
<keyword evidence="6" id="KW-1185">Reference proteome</keyword>
<protein>
    <recommendedName>
        <fullName evidence="3">N-acetylmuramic acid 6-phosphate etherase</fullName>
        <shortName evidence="3">MurNAc-6-P etherase</shortName>
        <ecNumber evidence="3">4.2.1.126</ecNumber>
    </recommendedName>
    <alternativeName>
        <fullName evidence="3">N-acetylmuramic acid 6-phosphate hydrolase</fullName>
    </alternativeName>
    <alternativeName>
        <fullName evidence="3">N-acetylmuramic acid 6-phosphate lyase</fullName>
    </alternativeName>
</protein>
<comment type="pathway">
    <text evidence="3">Amino-sugar metabolism; N-acetylmuramate degradation.</text>
</comment>
<evidence type="ECO:0000256" key="2">
    <source>
        <dbReference type="ARBA" id="ARBA00023277"/>
    </source>
</evidence>
<sequence length="269" mass="29300">MKNKLTTEQPSVYNNLEQMSTFDLLSNINAEDKTVPNAIEKAIPTIEKLIDAIYKKMSKGGRLFYIGAGTSGRLGVLDASECPPTYGVDDNLVIGLIAGGDVALRKAVENAEDDETLAWKDLQKHNINEQDVLIGIAASGTTPYVIGGVKECRNNNIVTGCITCNENTPLSVEVDFPIELIVGPEFVTGSTRMKAGTAQKLVLNMISTTVMIKLGRVKGNKMVDMQLSNKKLVSRGIRMIMAELNLDEATANSLLKQHKNVRKAIEAYK</sequence>
<feature type="active site" evidence="3">
    <location>
        <position position="112"/>
    </location>
</feature>
<dbReference type="GO" id="GO:0046348">
    <property type="term" value="P:amino sugar catabolic process"/>
    <property type="evidence" value="ECO:0007669"/>
    <property type="project" value="InterPro"/>
</dbReference>
<dbReference type="EC" id="4.2.1.126" evidence="3"/>
<organism evidence="5 6">
    <name type="scientific">Neotamlana sedimentorum</name>
    <dbReference type="NCBI Taxonomy" id="1435349"/>
    <lineage>
        <taxon>Bacteria</taxon>
        <taxon>Pseudomonadati</taxon>
        <taxon>Bacteroidota</taxon>
        <taxon>Flavobacteriia</taxon>
        <taxon>Flavobacteriales</taxon>
        <taxon>Flavobacteriaceae</taxon>
        <taxon>Neotamlana</taxon>
    </lineage>
</organism>
<dbReference type="OrthoDB" id="9813395at2"/>
<comment type="miscellaneous">
    <text evidence="3">A lyase-type mechanism (elimination/hydration) is suggested for the cleavage of the lactyl ether bond of MurNAc 6-phosphate, with the formation of an alpha,beta-unsaturated aldehyde intermediate with (E)-stereochemistry, followed by the syn addition of water to give product.</text>
</comment>
<dbReference type="GO" id="GO:0097173">
    <property type="term" value="P:N-acetylmuramic acid catabolic process"/>
    <property type="evidence" value="ECO:0007669"/>
    <property type="project" value="UniProtKB-UniPathway"/>
</dbReference>
<comment type="caution">
    <text evidence="5">The sequence shown here is derived from an EMBL/GenBank/DDBJ whole genome shotgun (WGS) entry which is preliminary data.</text>
</comment>
<dbReference type="PROSITE" id="PS51464">
    <property type="entry name" value="SIS"/>
    <property type="match status" value="1"/>
</dbReference>
<comment type="similarity">
    <text evidence="3">Belongs to the GCKR-like family. MurNAc-6-P etherase subfamily.</text>
</comment>
<dbReference type="SUPFAM" id="SSF53697">
    <property type="entry name" value="SIS domain"/>
    <property type="match status" value="1"/>
</dbReference>